<protein>
    <recommendedName>
        <fullName evidence="3">HetZ-related protein 2</fullName>
    </recommendedName>
</protein>
<sequence>MNKVAEEIETALLSRLEEDKLEQKAQTTIIQWLLGEDKEYWSTLPQEQRKMAIQGLNYRYQILKERYLNITPTQAYRNLLNRLSSIVSLRQKIKTWVSLSRDRQRAVVDVVQEVIQEMLNSDRYLQGQMNWIAKCTTDEKMRNYLLFASIEEYCLRSIRNQPLLVYRFVNYLRRHSCSGLTKLPQNENIRILSEQVILDELENSISLLDHQAVSDYEDQQYWEEIETHRSKVQKSFEAYLAENLGNEAVEWLRLYLAGQSQEAIAQSLNLPIKQIYRLREKITYHAIRVFALKEESKLVFEWLEISPQHNLGLTPTQWESYWEKLTPSQQQIFNHLKEGETIAAIAQHMNWKRSQVIKEWTELYLVAQELRTST</sequence>
<evidence type="ECO:0008006" key="3">
    <source>
        <dbReference type="Google" id="ProtNLM"/>
    </source>
</evidence>
<keyword evidence="2" id="KW-1185">Reference proteome</keyword>
<dbReference type="AlphaFoldDB" id="A0A2T1M2X9"/>
<comment type="caution">
    <text evidence="1">The sequence shown here is derived from an EMBL/GenBank/DDBJ whole genome shotgun (WGS) entry which is preliminary data.</text>
</comment>
<gene>
    <name evidence="1" type="ORF">C7H19_02950</name>
</gene>
<proteinExistence type="predicted"/>
<organism evidence="1 2">
    <name type="scientific">Aphanothece hegewaldii CCALA 016</name>
    <dbReference type="NCBI Taxonomy" id="2107694"/>
    <lineage>
        <taxon>Bacteria</taxon>
        <taxon>Bacillati</taxon>
        <taxon>Cyanobacteriota</taxon>
        <taxon>Cyanophyceae</taxon>
        <taxon>Oscillatoriophycideae</taxon>
        <taxon>Chroococcales</taxon>
        <taxon>Aphanothecaceae</taxon>
        <taxon>Aphanothece</taxon>
    </lineage>
</organism>
<reference evidence="1 2" key="2">
    <citation type="submission" date="2018-03" db="EMBL/GenBank/DDBJ databases">
        <authorList>
            <person name="Keele B.F."/>
        </authorList>
    </citation>
    <scope>NUCLEOTIDE SEQUENCE [LARGE SCALE GENOMIC DNA]</scope>
    <source>
        <strain evidence="1 2">CCALA 016</strain>
    </source>
</reference>
<dbReference type="EMBL" id="PXOH01000002">
    <property type="protein sequence ID" value="PSF39027.1"/>
    <property type="molecule type" value="Genomic_DNA"/>
</dbReference>
<dbReference type="Proteomes" id="UP000239001">
    <property type="component" value="Unassembled WGS sequence"/>
</dbReference>
<name>A0A2T1M2X9_9CHRO</name>
<accession>A0A2T1M2X9</accession>
<reference evidence="1 2" key="1">
    <citation type="submission" date="2018-03" db="EMBL/GenBank/DDBJ databases">
        <title>The ancient ancestry and fast evolution of plastids.</title>
        <authorList>
            <person name="Moore K.R."/>
            <person name="Magnabosco C."/>
            <person name="Momper L."/>
            <person name="Gold D.A."/>
            <person name="Bosak T."/>
            <person name="Fournier G.P."/>
        </authorList>
    </citation>
    <scope>NUCLEOTIDE SEQUENCE [LARGE SCALE GENOMIC DNA]</scope>
    <source>
        <strain evidence="1 2">CCALA 016</strain>
    </source>
</reference>
<evidence type="ECO:0000313" key="1">
    <source>
        <dbReference type="EMBL" id="PSF39027.1"/>
    </source>
</evidence>
<evidence type="ECO:0000313" key="2">
    <source>
        <dbReference type="Proteomes" id="UP000239001"/>
    </source>
</evidence>
<dbReference type="RefSeq" id="WP_106455393.1">
    <property type="nucleotide sequence ID" value="NZ_PXOH01000002.1"/>
</dbReference>
<dbReference type="InterPro" id="IPR048033">
    <property type="entry name" value="HetZ-rel_2"/>
</dbReference>
<dbReference type="OrthoDB" id="417276at2"/>
<dbReference type="NCBIfam" id="NF037965">
    <property type="entry name" value="HetZ_rel_2"/>
    <property type="match status" value="1"/>
</dbReference>